<evidence type="ECO:0000256" key="3">
    <source>
        <dbReference type="ARBA" id="ARBA00023136"/>
    </source>
</evidence>
<gene>
    <name evidence="6" type="ORF">BWY73_00846</name>
</gene>
<feature type="transmembrane region" description="Helical" evidence="4">
    <location>
        <begin position="87"/>
        <end position="112"/>
    </location>
</feature>
<reference evidence="6" key="1">
    <citation type="submission" date="2017-02" db="EMBL/GenBank/DDBJ databases">
        <title>Delving into the versatile metabolic prowess of the omnipresent phylum Bacteroidetes.</title>
        <authorList>
            <person name="Nobu M.K."/>
            <person name="Mei R."/>
            <person name="Narihiro T."/>
            <person name="Kuroda K."/>
            <person name="Liu W.-T."/>
        </authorList>
    </citation>
    <scope>NUCLEOTIDE SEQUENCE</scope>
    <source>
        <strain evidence="6">ADurb.Bin417</strain>
    </source>
</reference>
<evidence type="ECO:0000313" key="6">
    <source>
        <dbReference type="EMBL" id="OPZ92344.1"/>
    </source>
</evidence>
<evidence type="ECO:0000259" key="5">
    <source>
        <dbReference type="PROSITE" id="PS50850"/>
    </source>
</evidence>
<evidence type="ECO:0000256" key="1">
    <source>
        <dbReference type="ARBA" id="ARBA00022692"/>
    </source>
</evidence>
<feature type="domain" description="Major facilitator superfamily (MFS) profile" evidence="5">
    <location>
        <begin position="14"/>
        <end position="393"/>
    </location>
</feature>
<evidence type="ECO:0000256" key="2">
    <source>
        <dbReference type="ARBA" id="ARBA00022989"/>
    </source>
</evidence>
<feature type="transmembrane region" description="Helical" evidence="4">
    <location>
        <begin position="245"/>
        <end position="269"/>
    </location>
</feature>
<dbReference type="PROSITE" id="PS50850">
    <property type="entry name" value="MFS"/>
    <property type="match status" value="1"/>
</dbReference>
<feature type="transmembrane region" description="Helical" evidence="4">
    <location>
        <begin position="219"/>
        <end position="239"/>
    </location>
</feature>
<keyword evidence="2 4" id="KW-1133">Transmembrane helix</keyword>
<organism evidence="6">
    <name type="scientific">candidate division TA06 bacterium ADurb.Bin417</name>
    <dbReference type="NCBI Taxonomy" id="1852828"/>
    <lineage>
        <taxon>Bacteria</taxon>
        <taxon>Bacteria division TA06</taxon>
    </lineage>
</organism>
<keyword evidence="1 4" id="KW-0812">Transmembrane</keyword>
<comment type="caution">
    <text evidence="6">The sequence shown here is derived from an EMBL/GenBank/DDBJ whole genome shotgun (WGS) entry which is preliminary data.</text>
</comment>
<proteinExistence type="predicted"/>
<dbReference type="PANTHER" id="PTHR23518:SF2">
    <property type="entry name" value="MAJOR FACILITATOR SUPERFAMILY TRANSPORTER"/>
    <property type="match status" value="1"/>
</dbReference>
<feature type="transmembrane region" description="Helical" evidence="4">
    <location>
        <begin position="32"/>
        <end position="54"/>
    </location>
</feature>
<dbReference type="InterPro" id="IPR011701">
    <property type="entry name" value="MFS"/>
</dbReference>
<feature type="transmembrane region" description="Helical" evidence="4">
    <location>
        <begin position="281"/>
        <end position="298"/>
    </location>
</feature>
<dbReference type="Pfam" id="PF07690">
    <property type="entry name" value="MFS_1"/>
    <property type="match status" value="1"/>
</dbReference>
<feature type="transmembrane region" description="Helical" evidence="4">
    <location>
        <begin position="369"/>
        <end position="388"/>
    </location>
</feature>
<feature type="transmembrane region" description="Helical" evidence="4">
    <location>
        <begin position="304"/>
        <end position="327"/>
    </location>
</feature>
<dbReference type="Proteomes" id="UP000485484">
    <property type="component" value="Unassembled WGS sequence"/>
</dbReference>
<name>A0A1V5MGF8_UNCT6</name>
<feature type="transmembrane region" description="Helical" evidence="4">
    <location>
        <begin position="339"/>
        <end position="363"/>
    </location>
</feature>
<feature type="transmembrane region" description="Helical" evidence="4">
    <location>
        <begin position="172"/>
        <end position="192"/>
    </location>
</feature>
<dbReference type="InterPro" id="IPR020846">
    <property type="entry name" value="MFS_dom"/>
</dbReference>
<protein>
    <submittedName>
        <fullName evidence="6">Multidrug resistance protein MdtH</fullName>
    </submittedName>
</protein>
<accession>A0A1V5MGF8</accession>
<dbReference type="AlphaFoldDB" id="A0A1V5MGF8"/>
<evidence type="ECO:0000256" key="4">
    <source>
        <dbReference type="SAM" id="Phobius"/>
    </source>
</evidence>
<keyword evidence="3 4" id="KW-0472">Membrane</keyword>
<dbReference type="InterPro" id="IPR036259">
    <property type="entry name" value="MFS_trans_sf"/>
</dbReference>
<sequence length="400" mass="43261">MLMKGGWWSGVSRNVRVLGVVSLFNDIASEMIYPVVPIFLTAVLGAPVAVVGLIEGFVEATASLLKLASGWFSDRFRRRKPFVVGGYAFSTFSKLLLGVAYVWPMVLAARFIDRLGKGIRTSARDALIVESTANGSRGLAFGFHRAMDSTGAVIGPLLAILLLKIFRDNLRTVFLISVLPAAVGVLLLIFLLRESGVRLEGRPGRFRLSWRELSPEFKVFLLVSVLFGLGNSSDVFLILRAKDLGLTTVLAIFAYVLYNLGYVLFSIPAGAVADRIGPRKVLTAGFLVYALVYLGFGLTGDARAVWILFPVYGVYIAFTDGVGKAYISNLVAGEKIGTAFGIYQMATGLCTFLASFIAGLLWTRLGVRTPFYFGSLMALLAVLVFVLPGRRTPAAVARSG</sequence>
<dbReference type="Gene3D" id="1.20.1250.20">
    <property type="entry name" value="MFS general substrate transporter like domains"/>
    <property type="match status" value="2"/>
</dbReference>
<dbReference type="EMBL" id="MWAK01000107">
    <property type="protein sequence ID" value="OPZ92344.1"/>
    <property type="molecule type" value="Genomic_DNA"/>
</dbReference>
<dbReference type="PANTHER" id="PTHR23518">
    <property type="entry name" value="C-METHYLTRANSFERASE"/>
    <property type="match status" value="1"/>
</dbReference>
<feature type="transmembrane region" description="Helical" evidence="4">
    <location>
        <begin position="146"/>
        <end position="166"/>
    </location>
</feature>
<dbReference type="CDD" id="cd17370">
    <property type="entry name" value="MFS_MJ1317_like"/>
    <property type="match status" value="1"/>
</dbReference>
<dbReference type="GO" id="GO:0022857">
    <property type="term" value="F:transmembrane transporter activity"/>
    <property type="evidence" value="ECO:0007669"/>
    <property type="project" value="InterPro"/>
</dbReference>
<dbReference type="SUPFAM" id="SSF103473">
    <property type="entry name" value="MFS general substrate transporter"/>
    <property type="match status" value="1"/>
</dbReference>